<feature type="compositionally biased region" description="Polar residues" evidence="1">
    <location>
        <begin position="91"/>
        <end position="106"/>
    </location>
</feature>
<evidence type="ECO:0000313" key="2">
    <source>
        <dbReference type="EMBL" id="KZF21339.1"/>
    </source>
</evidence>
<feature type="region of interest" description="Disordered" evidence="1">
    <location>
        <begin position="91"/>
        <end position="179"/>
    </location>
</feature>
<gene>
    <name evidence="2" type="ORF">L228DRAFT_170792</name>
</gene>
<evidence type="ECO:0000256" key="1">
    <source>
        <dbReference type="SAM" id="MobiDB-lite"/>
    </source>
</evidence>
<evidence type="ECO:0000313" key="3">
    <source>
        <dbReference type="Proteomes" id="UP000076632"/>
    </source>
</evidence>
<sequence length="405" mass="45031">MEPLQHSQTPFGAVTMDSKHAMSRRFEDLFSAQVKPWLAEQSHLLIRNQEVSIHDENRPDKSLLQTDTVQSISNRFNELCENEIRTYLGTDNQESTLNSNGNSESPGLSVHSAEKQPEVSERTSSVHGQLTARHKKLNPETNEIRTQKSDRNLRTESTKSHTRRSIRRLDVGKHDQNTTTVELMSQARSSGPKNAINDQSMWASAKNTSSNGNQNAEIPSAEAGQEGSRTPVAGSAAVSVTPSSSPVPSQSSLAEPILPRTSALEVDSSNEDDTRQTPRRRGTGLRRAGVYRSRGRGSRGRRDFTALDSHESTTEEKPQGLNRKKSAPQTRLRAMSRGEHSPTTRRGPRTMVVRTSSRPNKTRSAPSLFSSAPKQVFINPPGSSWRWALHKPGRRPKELVMVFKF</sequence>
<dbReference type="GeneID" id="28894618"/>
<feature type="compositionally biased region" description="Basic and acidic residues" evidence="1">
    <location>
        <begin position="300"/>
        <end position="318"/>
    </location>
</feature>
<dbReference type="RefSeq" id="XP_018186894.1">
    <property type="nucleotide sequence ID" value="XM_018329481.1"/>
</dbReference>
<organism evidence="2 3">
    <name type="scientific">Xylona heveae (strain CBS 132557 / TC161)</name>
    <dbReference type="NCBI Taxonomy" id="1328760"/>
    <lineage>
        <taxon>Eukaryota</taxon>
        <taxon>Fungi</taxon>
        <taxon>Dikarya</taxon>
        <taxon>Ascomycota</taxon>
        <taxon>Pezizomycotina</taxon>
        <taxon>Xylonomycetes</taxon>
        <taxon>Xylonales</taxon>
        <taxon>Xylonaceae</taxon>
        <taxon>Xylona</taxon>
    </lineage>
</organism>
<feature type="region of interest" description="Disordered" evidence="1">
    <location>
        <begin position="205"/>
        <end position="375"/>
    </location>
</feature>
<dbReference type="InParanoid" id="A0A165FT26"/>
<name>A0A165FT26_XYLHT</name>
<dbReference type="AlphaFoldDB" id="A0A165FT26"/>
<protein>
    <submittedName>
        <fullName evidence="2">Uncharacterized protein</fullName>
    </submittedName>
</protein>
<reference evidence="2 3" key="1">
    <citation type="journal article" date="2016" name="Fungal Biol.">
        <title>The genome of Xylona heveae provides a window into fungal endophytism.</title>
        <authorList>
            <person name="Gazis R."/>
            <person name="Kuo A."/>
            <person name="Riley R."/>
            <person name="LaButti K."/>
            <person name="Lipzen A."/>
            <person name="Lin J."/>
            <person name="Amirebrahimi M."/>
            <person name="Hesse C.N."/>
            <person name="Spatafora J.W."/>
            <person name="Henrissat B."/>
            <person name="Hainaut M."/>
            <person name="Grigoriev I.V."/>
            <person name="Hibbett D.S."/>
        </authorList>
    </citation>
    <scope>NUCLEOTIDE SEQUENCE [LARGE SCALE GENOMIC DNA]</scope>
    <source>
        <strain evidence="2 3">TC161</strain>
    </source>
</reference>
<proteinExistence type="predicted"/>
<feature type="compositionally biased region" description="Low complexity" evidence="1">
    <location>
        <begin position="231"/>
        <end position="254"/>
    </location>
</feature>
<feature type="compositionally biased region" description="Polar residues" evidence="1">
    <location>
        <begin position="205"/>
        <end position="217"/>
    </location>
</feature>
<keyword evidence="3" id="KW-1185">Reference proteome</keyword>
<feature type="compositionally biased region" description="Basic and acidic residues" evidence="1">
    <location>
        <begin position="167"/>
        <end position="176"/>
    </location>
</feature>
<feature type="compositionally biased region" description="Polar residues" evidence="1">
    <location>
        <begin position="353"/>
        <end position="373"/>
    </location>
</feature>
<feature type="compositionally biased region" description="Basic and acidic residues" evidence="1">
    <location>
        <begin position="112"/>
        <end position="121"/>
    </location>
</feature>
<dbReference type="Proteomes" id="UP000076632">
    <property type="component" value="Unassembled WGS sequence"/>
</dbReference>
<accession>A0A165FT26</accession>
<dbReference type="EMBL" id="KV407461">
    <property type="protein sequence ID" value="KZF21339.1"/>
    <property type="molecule type" value="Genomic_DNA"/>
</dbReference>
<feature type="compositionally biased region" description="Basic and acidic residues" evidence="1">
    <location>
        <begin position="142"/>
        <end position="159"/>
    </location>
</feature>